<evidence type="ECO:0000256" key="5">
    <source>
        <dbReference type="ARBA" id="ARBA00022692"/>
    </source>
</evidence>
<evidence type="ECO:0000256" key="1">
    <source>
        <dbReference type="ARBA" id="ARBA00004141"/>
    </source>
</evidence>
<evidence type="ECO:0000313" key="9">
    <source>
        <dbReference type="EMBL" id="KAJ4758444.1"/>
    </source>
</evidence>
<keyword evidence="6 8" id="KW-1133">Transmembrane helix</keyword>
<proteinExistence type="inferred from homology"/>
<feature type="transmembrane region" description="Helical" evidence="8">
    <location>
        <begin position="519"/>
        <end position="539"/>
    </location>
</feature>
<organism evidence="9 10">
    <name type="scientific">Rhynchospora pubera</name>
    <dbReference type="NCBI Taxonomy" id="906938"/>
    <lineage>
        <taxon>Eukaryota</taxon>
        <taxon>Viridiplantae</taxon>
        <taxon>Streptophyta</taxon>
        <taxon>Embryophyta</taxon>
        <taxon>Tracheophyta</taxon>
        <taxon>Spermatophyta</taxon>
        <taxon>Magnoliopsida</taxon>
        <taxon>Liliopsida</taxon>
        <taxon>Poales</taxon>
        <taxon>Cyperaceae</taxon>
        <taxon>Cyperoideae</taxon>
        <taxon>Rhynchosporeae</taxon>
        <taxon>Rhynchospora</taxon>
    </lineage>
</organism>
<evidence type="ECO:0000256" key="4">
    <source>
        <dbReference type="ARBA" id="ARBA00022553"/>
    </source>
</evidence>
<dbReference type="InterPro" id="IPR036259">
    <property type="entry name" value="MFS_trans_sf"/>
</dbReference>
<evidence type="ECO:0000256" key="8">
    <source>
        <dbReference type="SAM" id="Phobius"/>
    </source>
</evidence>
<dbReference type="PANTHER" id="PTHR11654">
    <property type="entry name" value="OLIGOPEPTIDE TRANSPORTER-RELATED"/>
    <property type="match status" value="1"/>
</dbReference>
<dbReference type="AlphaFoldDB" id="A0AAV8CRN8"/>
<dbReference type="SUPFAM" id="SSF103473">
    <property type="entry name" value="MFS general substrate transporter"/>
    <property type="match status" value="1"/>
</dbReference>
<feature type="transmembrane region" description="Helical" evidence="8">
    <location>
        <begin position="313"/>
        <end position="334"/>
    </location>
</feature>
<evidence type="ECO:0000256" key="3">
    <source>
        <dbReference type="ARBA" id="ARBA00022448"/>
    </source>
</evidence>
<dbReference type="InterPro" id="IPR000109">
    <property type="entry name" value="POT_fam"/>
</dbReference>
<feature type="transmembrane region" description="Helical" evidence="8">
    <location>
        <begin position="201"/>
        <end position="220"/>
    </location>
</feature>
<dbReference type="Proteomes" id="UP001140206">
    <property type="component" value="Chromosome 4"/>
</dbReference>
<feature type="transmembrane region" description="Helical" evidence="8">
    <location>
        <begin position="475"/>
        <end position="499"/>
    </location>
</feature>
<keyword evidence="5 8" id="KW-0812">Transmembrane</keyword>
<keyword evidence="4" id="KW-0597">Phosphoprotein</keyword>
<reference evidence="9" key="1">
    <citation type="submission" date="2022-08" db="EMBL/GenBank/DDBJ databases">
        <authorList>
            <person name="Marques A."/>
        </authorList>
    </citation>
    <scope>NUCLEOTIDE SEQUENCE</scope>
    <source>
        <strain evidence="9">RhyPub2mFocal</strain>
        <tissue evidence="9">Leaves</tissue>
    </source>
</reference>
<feature type="transmembrane region" description="Helical" evidence="8">
    <location>
        <begin position="150"/>
        <end position="168"/>
    </location>
</feature>
<sequence>MSPHSMESQHQPLLDRSGPLVGFVDYRGHPIHHSSSGGWTSGLFLLGLEVASRVAYYGVSANLITYLTGPLMLSNAAAAAATNAWSGCASMLPLVGASLADSWLGRYRAIALATLLYILGYGMLALSAVLPPLQPSQCDSRSMNISYCGATSFQLAFFFISLYLVAFAQGFEKPCGLAFGADQFDQNDPKECASRSSFFNWWYFAMSIGATIAVIVLSYIQDNIGWGLGFGTPSIIMILALIIFLLGTSTYRFYVMEKNSSFGRLGRTLATMARTSLRISTMRSKAEEKDAESQHDKTHTVSEIEEARSILRLFPIWATSLVYGLSFAQLMTFFTKQTQTLDRHLTSSILVPSAALLSFGTISIILFIPLYDRIIVPVVCKISKTPSGITMLQRVGTGIAVSLLTMVVAALVEMKRLKTAREYGLVDQPDATIPMSLWWVVPQYVLIGIADVFTVVGLQEFFYDQMPDSMRSLGLALYLSILGSGAFVSSILISCIDKITSSNGKTWFSNNLNRAHLDYFYWLLAGLTAFELMLFIYFSRGYVYRRRSMPCEIV</sequence>
<dbReference type="FunFam" id="1.20.1250.20:FF:000147">
    <property type="entry name" value="Protein NRT1/ PTR family 5.10"/>
    <property type="match status" value="1"/>
</dbReference>
<protein>
    <submittedName>
        <fullName evidence="9">Protein NRT1/ PTR FAMILY 5.10</fullName>
    </submittedName>
</protein>
<feature type="transmembrane region" description="Helical" evidence="8">
    <location>
        <begin position="444"/>
        <end position="463"/>
    </location>
</feature>
<feature type="transmembrane region" description="Helical" evidence="8">
    <location>
        <begin position="349"/>
        <end position="371"/>
    </location>
</feature>
<dbReference type="EMBL" id="JAMFTS010000004">
    <property type="protein sequence ID" value="KAJ4758444.1"/>
    <property type="molecule type" value="Genomic_DNA"/>
</dbReference>
<comment type="subcellular location">
    <subcellularLocation>
        <location evidence="1">Membrane</location>
        <topology evidence="1">Multi-pass membrane protein</topology>
    </subcellularLocation>
</comment>
<gene>
    <name evidence="9" type="ORF">LUZ62_068819</name>
</gene>
<evidence type="ECO:0000256" key="2">
    <source>
        <dbReference type="ARBA" id="ARBA00005982"/>
    </source>
</evidence>
<dbReference type="Gene3D" id="1.20.1250.20">
    <property type="entry name" value="MFS general substrate transporter like domains"/>
    <property type="match status" value="1"/>
</dbReference>
<dbReference type="Pfam" id="PF00854">
    <property type="entry name" value="PTR2"/>
    <property type="match status" value="1"/>
</dbReference>
<feature type="transmembrane region" description="Helical" evidence="8">
    <location>
        <begin position="226"/>
        <end position="246"/>
    </location>
</feature>
<evidence type="ECO:0000313" key="10">
    <source>
        <dbReference type="Proteomes" id="UP001140206"/>
    </source>
</evidence>
<feature type="transmembrane region" description="Helical" evidence="8">
    <location>
        <begin position="392"/>
        <end position="412"/>
    </location>
</feature>
<comment type="caution">
    <text evidence="9">The sequence shown here is derived from an EMBL/GenBank/DDBJ whole genome shotgun (WGS) entry which is preliminary data.</text>
</comment>
<keyword evidence="7 8" id="KW-0472">Membrane</keyword>
<name>A0AAV8CRN8_9POAL</name>
<feature type="transmembrane region" description="Helical" evidence="8">
    <location>
        <begin position="109"/>
        <end position="130"/>
    </location>
</feature>
<dbReference type="GO" id="GO:0080054">
    <property type="term" value="F:low-affinity nitrate transmembrane transporter activity"/>
    <property type="evidence" value="ECO:0007669"/>
    <property type="project" value="UniProtKB-ARBA"/>
</dbReference>
<comment type="similarity">
    <text evidence="2">Belongs to the major facilitator superfamily. Proton-dependent oligopeptide transporter (POT/PTR) (TC 2.A.17) family.</text>
</comment>
<dbReference type="GO" id="GO:0009705">
    <property type="term" value="C:plant-type vacuole membrane"/>
    <property type="evidence" value="ECO:0007669"/>
    <property type="project" value="UniProtKB-ARBA"/>
</dbReference>
<accession>A0AAV8CRN8</accession>
<keyword evidence="3" id="KW-0813">Transport</keyword>
<evidence type="ECO:0000256" key="6">
    <source>
        <dbReference type="ARBA" id="ARBA00022989"/>
    </source>
</evidence>
<keyword evidence="10" id="KW-1185">Reference proteome</keyword>
<evidence type="ECO:0000256" key="7">
    <source>
        <dbReference type="ARBA" id="ARBA00023136"/>
    </source>
</evidence>